<dbReference type="InterPro" id="IPR036093">
    <property type="entry name" value="NAC_dom_sf"/>
</dbReference>
<dbReference type="PANTHER" id="PTHR31744:SF210">
    <property type="entry name" value="NAC DOMAIN-CONTAINING PROTEIN 86-LIKE"/>
    <property type="match status" value="1"/>
</dbReference>
<reference evidence="7" key="1">
    <citation type="submission" date="2020-07" db="EMBL/GenBank/DDBJ databases">
        <title>Ethylene signaling mediates host invasion by parasitic plants.</title>
        <authorList>
            <person name="Yoshida S."/>
        </authorList>
    </citation>
    <scope>NUCLEOTIDE SEQUENCE</scope>
    <source>
        <strain evidence="7">Okayama</strain>
    </source>
</reference>
<dbReference type="EMBL" id="BMAC01001435">
    <property type="protein sequence ID" value="GFQ07240.1"/>
    <property type="molecule type" value="Genomic_DNA"/>
</dbReference>
<keyword evidence="4" id="KW-0539">Nucleus</keyword>
<evidence type="ECO:0000313" key="8">
    <source>
        <dbReference type="Proteomes" id="UP000653305"/>
    </source>
</evidence>
<dbReference type="Proteomes" id="UP000653305">
    <property type="component" value="Unassembled WGS sequence"/>
</dbReference>
<feature type="region of interest" description="Disordered" evidence="5">
    <location>
        <begin position="113"/>
        <end position="139"/>
    </location>
</feature>
<evidence type="ECO:0000259" key="6">
    <source>
        <dbReference type="PROSITE" id="PS51005"/>
    </source>
</evidence>
<evidence type="ECO:0000256" key="1">
    <source>
        <dbReference type="ARBA" id="ARBA00023015"/>
    </source>
</evidence>
<dbReference type="InterPro" id="IPR003441">
    <property type="entry name" value="NAC-dom"/>
</dbReference>
<sequence>MVYPNEGNIEGRSSININRRITMETSIGEAASRFPGFRFSPTDEELIQYYLKKKLQGFEESVEVIPEIDICKHEPWDLPGGTKRTLVFHSGRAPRGQRTEWIMHEYGNIEEPENREFLDTNVRRDSRDERDSSGLNDNTTVCEQSDLLRGIQLENSCSKDCNSSYNSHSVEEVDVGSDDSDEKMANEFWQHGSSSFLNKDYIDEDHCYGDIMKDDIIEEDDCYADIMKDDIIKLDDENLGNQMDSTKLKLKSKMKFGTDEGMPFQGTAHRRIRLGRQTVGTTRREPLKFHIDDIAIENNLNSRYQQRSVLFASPIFN</sequence>
<name>A0A830D7L4_9LAMI</name>
<dbReference type="GO" id="GO:0006355">
    <property type="term" value="P:regulation of DNA-templated transcription"/>
    <property type="evidence" value="ECO:0007669"/>
    <property type="project" value="InterPro"/>
</dbReference>
<dbReference type="PROSITE" id="PS51005">
    <property type="entry name" value="NAC"/>
    <property type="match status" value="1"/>
</dbReference>
<keyword evidence="1" id="KW-0805">Transcription regulation</keyword>
<evidence type="ECO:0000256" key="2">
    <source>
        <dbReference type="ARBA" id="ARBA00023125"/>
    </source>
</evidence>
<feature type="compositionally biased region" description="Basic and acidic residues" evidence="5">
    <location>
        <begin position="113"/>
        <end position="132"/>
    </location>
</feature>
<organism evidence="7 8">
    <name type="scientific">Phtheirospermum japonicum</name>
    <dbReference type="NCBI Taxonomy" id="374723"/>
    <lineage>
        <taxon>Eukaryota</taxon>
        <taxon>Viridiplantae</taxon>
        <taxon>Streptophyta</taxon>
        <taxon>Embryophyta</taxon>
        <taxon>Tracheophyta</taxon>
        <taxon>Spermatophyta</taxon>
        <taxon>Magnoliopsida</taxon>
        <taxon>eudicotyledons</taxon>
        <taxon>Gunneridae</taxon>
        <taxon>Pentapetalae</taxon>
        <taxon>asterids</taxon>
        <taxon>lamiids</taxon>
        <taxon>Lamiales</taxon>
        <taxon>Orobanchaceae</taxon>
        <taxon>Orobanchaceae incertae sedis</taxon>
        <taxon>Phtheirospermum</taxon>
    </lineage>
</organism>
<proteinExistence type="predicted"/>
<evidence type="ECO:0000313" key="7">
    <source>
        <dbReference type="EMBL" id="GFQ07240.1"/>
    </source>
</evidence>
<keyword evidence="8" id="KW-1185">Reference proteome</keyword>
<gene>
    <name evidence="7" type="ORF">PHJA_002868100</name>
</gene>
<dbReference type="Pfam" id="PF02365">
    <property type="entry name" value="NAM"/>
    <property type="match status" value="1"/>
</dbReference>
<protein>
    <submittedName>
        <fullName evidence="7">NAC domain-containing protein 89</fullName>
    </submittedName>
</protein>
<evidence type="ECO:0000256" key="4">
    <source>
        <dbReference type="ARBA" id="ARBA00023242"/>
    </source>
</evidence>
<dbReference type="GO" id="GO:0003677">
    <property type="term" value="F:DNA binding"/>
    <property type="evidence" value="ECO:0007669"/>
    <property type="project" value="UniProtKB-KW"/>
</dbReference>
<dbReference type="Gene3D" id="2.170.150.80">
    <property type="entry name" value="NAC domain"/>
    <property type="match status" value="2"/>
</dbReference>
<comment type="caution">
    <text evidence="7">The sequence shown here is derived from an EMBL/GenBank/DDBJ whole genome shotgun (WGS) entry which is preliminary data.</text>
</comment>
<dbReference type="SUPFAM" id="SSF101941">
    <property type="entry name" value="NAC domain"/>
    <property type="match status" value="1"/>
</dbReference>
<feature type="domain" description="NAC" evidence="6">
    <location>
        <begin position="33"/>
        <end position="190"/>
    </location>
</feature>
<keyword evidence="2" id="KW-0238">DNA-binding</keyword>
<keyword evidence="3" id="KW-0804">Transcription</keyword>
<accession>A0A830D7L4</accession>
<evidence type="ECO:0000256" key="5">
    <source>
        <dbReference type="SAM" id="MobiDB-lite"/>
    </source>
</evidence>
<dbReference type="PANTHER" id="PTHR31744">
    <property type="entry name" value="PROTEIN CUP-SHAPED COTYLEDON 2-RELATED"/>
    <property type="match status" value="1"/>
</dbReference>
<evidence type="ECO:0000256" key="3">
    <source>
        <dbReference type="ARBA" id="ARBA00023163"/>
    </source>
</evidence>
<dbReference type="AlphaFoldDB" id="A0A830D7L4"/>